<evidence type="ECO:0000313" key="2">
    <source>
        <dbReference type="EMBL" id="SOD69033.1"/>
    </source>
</evidence>
<dbReference type="PANTHER" id="PTHR43798:SF33">
    <property type="entry name" value="HYDROLASE, PUTATIVE (AFU_ORTHOLOGUE AFUA_2G14860)-RELATED"/>
    <property type="match status" value="1"/>
</dbReference>
<keyword evidence="3" id="KW-1185">Reference proteome</keyword>
<dbReference type="InterPro" id="IPR029058">
    <property type="entry name" value="AB_hydrolase_fold"/>
</dbReference>
<dbReference type="InterPro" id="IPR022742">
    <property type="entry name" value="Hydrolase_4"/>
</dbReference>
<dbReference type="Proteomes" id="UP000219669">
    <property type="component" value="Unassembled WGS sequence"/>
</dbReference>
<dbReference type="GO" id="GO:0016787">
    <property type="term" value="F:hydrolase activity"/>
    <property type="evidence" value="ECO:0007669"/>
    <property type="project" value="UniProtKB-KW"/>
</dbReference>
<name>A0A286EDQ2_9NEIS</name>
<dbReference type="EMBL" id="OCNF01000012">
    <property type="protein sequence ID" value="SOD69033.1"/>
    <property type="molecule type" value="Genomic_DNA"/>
</dbReference>
<sequence>MVNIQMFKKYLISYQNEILSARHYVGVGDTIILLHGAGETNQSVLEPVAKILQNHNYNVISFDYSGHGESSRHNSSSVAIKTEQALTVINYFKCLNIHLFAWSMSGQIAVNLLKYFPNIQSLTLFSPALYAKDIMDIEFGENFKLALREQGNWHRTNAKDLLPRFQGKLTLIRPKYDPVIPNEVSQIYKEYSNPDLFQEIILKNAPHTLGAWFNENPQRFATIFEQIKP</sequence>
<dbReference type="GO" id="GO:0016020">
    <property type="term" value="C:membrane"/>
    <property type="evidence" value="ECO:0007669"/>
    <property type="project" value="TreeGrafter"/>
</dbReference>
<dbReference type="Pfam" id="PF12146">
    <property type="entry name" value="Hydrolase_4"/>
    <property type="match status" value="1"/>
</dbReference>
<organism evidence="2 3">
    <name type="scientific">Alysiella filiformis DSM 16848</name>
    <dbReference type="NCBI Taxonomy" id="1120981"/>
    <lineage>
        <taxon>Bacteria</taxon>
        <taxon>Pseudomonadati</taxon>
        <taxon>Pseudomonadota</taxon>
        <taxon>Betaproteobacteria</taxon>
        <taxon>Neisseriales</taxon>
        <taxon>Neisseriaceae</taxon>
        <taxon>Alysiella</taxon>
    </lineage>
</organism>
<proteinExistence type="predicted"/>
<feature type="domain" description="Serine aminopeptidase S33" evidence="1">
    <location>
        <begin position="30"/>
        <end position="139"/>
    </location>
</feature>
<dbReference type="SUPFAM" id="SSF53474">
    <property type="entry name" value="alpha/beta-Hydrolases"/>
    <property type="match status" value="1"/>
</dbReference>
<dbReference type="AlphaFoldDB" id="A0A286EDQ2"/>
<dbReference type="PANTHER" id="PTHR43798">
    <property type="entry name" value="MONOACYLGLYCEROL LIPASE"/>
    <property type="match status" value="1"/>
</dbReference>
<gene>
    <name evidence="2" type="ORF">SAMN02746062_01495</name>
</gene>
<protein>
    <submittedName>
        <fullName evidence="2">Alpha/beta hydrolase family protein</fullName>
    </submittedName>
</protein>
<accession>A0A286EDQ2</accession>
<keyword evidence="2" id="KW-0378">Hydrolase</keyword>
<reference evidence="2 3" key="1">
    <citation type="submission" date="2017-09" db="EMBL/GenBank/DDBJ databases">
        <authorList>
            <person name="Ehlers B."/>
            <person name="Leendertz F.H."/>
        </authorList>
    </citation>
    <scope>NUCLEOTIDE SEQUENCE [LARGE SCALE GENOMIC DNA]</scope>
    <source>
        <strain evidence="2 3">DSM 16848</strain>
    </source>
</reference>
<dbReference type="InterPro" id="IPR050266">
    <property type="entry name" value="AB_hydrolase_sf"/>
</dbReference>
<evidence type="ECO:0000259" key="1">
    <source>
        <dbReference type="Pfam" id="PF12146"/>
    </source>
</evidence>
<dbReference type="Gene3D" id="3.40.50.1820">
    <property type="entry name" value="alpha/beta hydrolase"/>
    <property type="match status" value="1"/>
</dbReference>
<evidence type="ECO:0000313" key="3">
    <source>
        <dbReference type="Proteomes" id="UP000219669"/>
    </source>
</evidence>
<dbReference type="OrthoDB" id="6630285at2"/>